<dbReference type="Proteomes" id="UP000008514">
    <property type="component" value="Chromosome"/>
</dbReference>
<proteinExistence type="predicted"/>
<reference evidence="1" key="2">
    <citation type="submission" date="2012-09" db="EMBL/GenBank/DDBJ databases">
        <title>The complete sequence of Psychroflexus torquis an extreme psychrophile from sea-ice that is stimulated by light.</title>
        <authorList>
            <person name="Feng S."/>
            <person name="Powell S.M."/>
            <person name="Bowman J.P."/>
        </authorList>
    </citation>
    <scope>NUCLEOTIDE SEQUENCE [LARGE SCALE GENOMIC DNA]</scope>
    <source>
        <strain evidence="1">ATCC 700755</strain>
    </source>
</reference>
<dbReference type="EMBL" id="CP003879">
    <property type="protein sequence ID" value="AFU67723.1"/>
    <property type="molecule type" value="Genomic_DNA"/>
</dbReference>
<accession>K4ICX0</accession>
<keyword evidence="2" id="KW-1185">Reference proteome</keyword>
<organism evidence="1 2">
    <name type="scientific">Psychroflexus torquis (strain ATCC 700755 / CIP 106069 / ACAM 623)</name>
    <dbReference type="NCBI Taxonomy" id="313595"/>
    <lineage>
        <taxon>Bacteria</taxon>
        <taxon>Pseudomonadati</taxon>
        <taxon>Bacteroidota</taxon>
        <taxon>Flavobacteriia</taxon>
        <taxon>Flavobacteriales</taxon>
        <taxon>Flavobacteriaceae</taxon>
        <taxon>Psychroflexus</taxon>
    </lineage>
</organism>
<evidence type="ECO:0000313" key="2">
    <source>
        <dbReference type="Proteomes" id="UP000008514"/>
    </source>
</evidence>
<reference evidence="1" key="1">
    <citation type="submission" date="2006-03" db="EMBL/GenBank/DDBJ databases">
        <authorList>
            <person name="Bowman J."/>
            <person name="Ferriera S."/>
            <person name="Johnson J."/>
            <person name="Kravitz S."/>
            <person name="Halpern A."/>
            <person name="Remington K."/>
            <person name="Beeson K."/>
            <person name="Tran B."/>
            <person name="Rogers Y.-H."/>
            <person name="Friedman R."/>
            <person name="Venter J.C."/>
        </authorList>
    </citation>
    <scope>NUCLEOTIDE SEQUENCE [LARGE SCALE GENOMIC DNA]</scope>
    <source>
        <strain evidence="1">ATCC 700755</strain>
    </source>
</reference>
<evidence type="ECO:0000313" key="1">
    <source>
        <dbReference type="EMBL" id="AFU67723.1"/>
    </source>
</evidence>
<dbReference type="HOGENOM" id="CLU_2864626_0_0_10"/>
<dbReference type="STRING" id="313595.P700755_000716"/>
<gene>
    <name evidence="1" type="ordered locus">P700755_000716</name>
</gene>
<protein>
    <submittedName>
        <fullName evidence="1">Uncharacterized protein</fullName>
    </submittedName>
</protein>
<dbReference type="KEGG" id="ptq:P700755_000716"/>
<sequence>MPLKIIAQVKITKTYISPAILNEEQRSEESLSLKTERDSSYRRNDILLYEWHATSCHSERRATK</sequence>
<dbReference type="AlphaFoldDB" id="K4ICX0"/>
<name>K4ICX0_PSYTT</name>